<dbReference type="GO" id="GO:0006018">
    <property type="term" value="P:2-deoxyribose 1-phosphate catabolic process"/>
    <property type="evidence" value="ECO:0007669"/>
    <property type="project" value="UniProtKB-UniRule"/>
</dbReference>
<comment type="caution">
    <text evidence="8">The sequence shown here is derived from an EMBL/GenBank/DDBJ whole genome shotgun (WGS) entry which is preliminary data.</text>
</comment>
<dbReference type="InterPro" id="IPR013785">
    <property type="entry name" value="Aldolase_TIM"/>
</dbReference>
<dbReference type="HAMAP" id="MF_00114">
    <property type="entry name" value="DeoC_type1"/>
    <property type="match status" value="1"/>
</dbReference>
<dbReference type="NCBIfam" id="TIGR00126">
    <property type="entry name" value="deoC"/>
    <property type="match status" value="1"/>
</dbReference>
<evidence type="ECO:0000256" key="6">
    <source>
        <dbReference type="ARBA" id="ARBA00056337"/>
    </source>
</evidence>
<dbReference type="SUPFAM" id="SSF51569">
    <property type="entry name" value="Aldolase"/>
    <property type="match status" value="1"/>
</dbReference>
<feature type="active site" description="Proton donor/acceptor" evidence="7">
    <location>
        <position position="197"/>
    </location>
</feature>
<feature type="active site" description="Proton donor/acceptor" evidence="7">
    <location>
        <position position="104"/>
    </location>
</feature>
<dbReference type="InterPro" id="IPR028581">
    <property type="entry name" value="DeoC_typeI"/>
</dbReference>
<comment type="subcellular location">
    <subcellularLocation>
        <location evidence="7">Cytoplasm</location>
    </subcellularLocation>
</comment>
<dbReference type="GO" id="GO:0009264">
    <property type="term" value="P:deoxyribonucleotide catabolic process"/>
    <property type="evidence" value="ECO:0007669"/>
    <property type="project" value="UniProtKB-UniRule"/>
</dbReference>
<dbReference type="FunFam" id="3.20.20.70:FF:000044">
    <property type="entry name" value="Deoxyribose-phosphate aldolase"/>
    <property type="match status" value="1"/>
</dbReference>
<evidence type="ECO:0000256" key="2">
    <source>
        <dbReference type="ARBA" id="ARBA00022490"/>
    </source>
</evidence>
<dbReference type="GO" id="GO:0016052">
    <property type="term" value="P:carbohydrate catabolic process"/>
    <property type="evidence" value="ECO:0007669"/>
    <property type="project" value="TreeGrafter"/>
</dbReference>
<dbReference type="PIRSF" id="PIRSF001357">
    <property type="entry name" value="DeoC"/>
    <property type="match status" value="1"/>
</dbReference>
<keyword evidence="9" id="KW-1185">Reference proteome</keyword>
<feature type="active site" description="Schiff-base intermediate with acetaldehyde" evidence="7">
    <location>
        <position position="168"/>
    </location>
</feature>
<evidence type="ECO:0000256" key="1">
    <source>
        <dbReference type="ARBA" id="ARBA00010936"/>
    </source>
</evidence>
<comment type="pathway">
    <text evidence="7">Carbohydrate degradation; 2-deoxy-D-ribose 1-phosphate degradation; D-glyceraldehyde 3-phosphate and acetaldehyde from 2-deoxy-alpha-D-ribose 1-phosphate: step 2/2.</text>
</comment>
<dbReference type="InterPro" id="IPR002915">
    <property type="entry name" value="DeoC/FbaB/LacD_aldolase"/>
</dbReference>
<evidence type="ECO:0000256" key="3">
    <source>
        <dbReference type="ARBA" id="ARBA00023239"/>
    </source>
</evidence>
<dbReference type="GO" id="GO:0005737">
    <property type="term" value="C:cytoplasm"/>
    <property type="evidence" value="ECO:0007669"/>
    <property type="project" value="UniProtKB-SubCell"/>
</dbReference>
<comment type="similarity">
    <text evidence="1 7">Belongs to the DeoC/FbaB aldolase family. DeoC type 1 subfamily.</text>
</comment>
<dbReference type="GO" id="GO:0004139">
    <property type="term" value="F:deoxyribose-phosphate aldolase activity"/>
    <property type="evidence" value="ECO:0007669"/>
    <property type="project" value="UniProtKB-UniRule"/>
</dbReference>
<dbReference type="EC" id="4.1.2.4" evidence="7"/>
<organism evidence="8 9">
    <name type="scientific">Zongyangia hominis</name>
    <dbReference type="NCBI Taxonomy" id="2763677"/>
    <lineage>
        <taxon>Bacteria</taxon>
        <taxon>Bacillati</taxon>
        <taxon>Bacillota</taxon>
        <taxon>Clostridia</taxon>
        <taxon>Eubacteriales</taxon>
        <taxon>Oscillospiraceae</taxon>
        <taxon>Zongyangia</taxon>
    </lineage>
</organism>
<gene>
    <name evidence="7 8" type="primary">deoC</name>
    <name evidence="8" type="ORF">H8709_03275</name>
</gene>
<reference evidence="8" key="1">
    <citation type="submission" date="2020-08" db="EMBL/GenBank/DDBJ databases">
        <title>Genome public.</title>
        <authorList>
            <person name="Liu C."/>
            <person name="Sun Q."/>
        </authorList>
    </citation>
    <scope>NUCLEOTIDE SEQUENCE</scope>
    <source>
        <strain evidence="8">NSJ-54</strain>
    </source>
</reference>
<keyword evidence="2 7" id="KW-0963">Cytoplasm</keyword>
<dbReference type="Gene3D" id="3.20.20.70">
    <property type="entry name" value="Aldolase class I"/>
    <property type="match status" value="1"/>
</dbReference>
<comment type="function">
    <text evidence="6 7">Catalyzes a reversible aldol reaction between acetaldehyde and D-glyceraldehyde 3-phosphate to generate 2-deoxy-D-ribose 5-phosphate.</text>
</comment>
<sequence length="244" mass="26262">METIKTYKVGDKITAYDVAQTIDHSLLRPDITVKELVEGCDIAKKYNCVSVCVRPSDLPIVVKELDGSGVLVTTVASFPHGVCTTETKVFETQDAIRKGAKEVDVVMNIGRFLSGEYDYVEEELTAIAKAAHDLGGLIKVILEIHYLTPEQIKKACQIAERAGMDFVKTSTGYAGSGATVEAIKLMRASVSPKVQVKASGGIRTLDMSLAVMAAGAIRNGTRSTIAILDEALKREKEGTLIIAE</sequence>
<dbReference type="RefSeq" id="WP_262396934.1">
    <property type="nucleotide sequence ID" value="NZ_JACRTC010000001.1"/>
</dbReference>
<name>A0A926EDN7_9FIRM</name>
<evidence type="ECO:0000256" key="5">
    <source>
        <dbReference type="ARBA" id="ARBA00048791"/>
    </source>
</evidence>
<keyword evidence="3 7" id="KW-0456">Lyase</keyword>
<accession>A0A926EDN7</accession>
<dbReference type="CDD" id="cd00959">
    <property type="entry name" value="DeoC"/>
    <property type="match status" value="1"/>
</dbReference>
<evidence type="ECO:0000313" key="8">
    <source>
        <dbReference type="EMBL" id="MBC8569847.1"/>
    </source>
</evidence>
<dbReference type="SMART" id="SM01133">
    <property type="entry name" value="DeoC"/>
    <property type="match status" value="1"/>
</dbReference>
<comment type="catalytic activity">
    <reaction evidence="5 7">
        <text>2-deoxy-D-ribose 5-phosphate = D-glyceraldehyde 3-phosphate + acetaldehyde</text>
        <dbReference type="Rhea" id="RHEA:12821"/>
        <dbReference type="ChEBI" id="CHEBI:15343"/>
        <dbReference type="ChEBI" id="CHEBI:59776"/>
        <dbReference type="ChEBI" id="CHEBI:62877"/>
        <dbReference type="EC" id="4.1.2.4"/>
    </reaction>
</comment>
<dbReference type="PANTHER" id="PTHR10889">
    <property type="entry name" value="DEOXYRIBOSE-PHOSPHATE ALDOLASE"/>
    <property type="match status" value="1"/>
</dbReference>
<proteinExistence type="inferred from homology"/>
<evidence type="ECO:0000256" key="7">
    <source>
        <dbReference type="HAMAP-Rule" id="MF_00114"/>
    </source>
</evidence>
<dbReference type="Pfam" id="PF01791">
    <property type="entry name" value="DeoC"/>
    <property type="match status" value="1"/>
</dbReference>
<evidence type="ECO:0000313" key="9">
    <source>
        <dbReference type="Proteomes" id="UP000660861"/>
    </source>
</evidence>
<dbReference type="PANTHER" id="PTHR10889:SF1">
    <property type="entry name" value="DEOXYRIBOSE-PHOSPHATE ALDOLASE"/>
    <property type="match status" value="1"/>
</dbReference>
<keyword evidence="4 7" id="KW-0704">Schiff base</keyword>
<dbReference type="InterPro" id="IPR011343">
    <property type="entry name" value="DeoC"/>
</dbReference>
<dbReference type="EMBL" id="JACRTC010000001">
    <property type="protein sequence ID" value="MBC8569847.1"/>
    <property type="molecule type" value="Genomic_DNA"/>
</dbReference>
<protein>
    <recommendedName>
        <fullName evidence="7">Deoxyribose-phosphate aldolase</fullName>
        <shortName evidence="7">DERA</shortName>
        <ecNumber evidence="7">4.1.2.4</ecNumber>
    </recommendedName>
    <alternativeName>
        <fullName evidence="7">2-deoxy-D-ribose 5-phosphate aldolase</fullName>
    </alternativeName>
    <alternativeName>
        <fullName evidence="7">Phosphodeoxyriboaldolase</fullName>
        <shortName evidence="7">Deoxyriboaldolase</shortName>
    </alternativeName>
</protein>
<evidence type="ECO:0000256" key="4">
    <source>
        <dbReference type="ARBA" id="ARBA00023270"/>
    </source>
</evidence>
<dbReference type="Proteomes" id="UP000660861">
    <property type="component" value="Unassembled WGS sequence"/>
</dbReference>
<dbReference type="AlphaFoldDB" id="A0A926EDN7"/>